<accession>A0A8J4QTV6</accession>
<evidence type="ECO:0000313" key="3">
    <source>
        <dbReference type="Proteomes" id="UP000737018"/>
    </source>
</evidence>
<dbReference type="PANTHER" id="PTHR35750:SF1">
    <property type="entry name" value="PHOSPHOLIPID HYDROPEROXIDE GLUTATHIONE PEROXIDASE"/>
    <property type="match status" value="1"/>
</dbReference>
<evidence type="ECO:0000313" key="2">
    <source>
        <dbReference type="EMBL" id="KAF3958608.1"/>
    </source>
</evidence>
<dbReference type="OrthoDB" id="550279at2759"/>
<organism evidence="2 3">
    <name type="scientific">Castanea mollissima</name>
    <name type="common">Chinese chestnut</name>
    <dbReference type="NCBI Taxonomy" id="60419"/>
    <lineage>
        <taxon>Eukaryota</taxon>
        <taxon>Viridiplantae</taxon>
        <taxon>Streptophyta</taxon>
        <taxon>Embryophyta</taxon>
        <taxon>Tracheophyta</taxon>
        <taxon>Spermatophyta</taxon>
        <taxon>Magnoliopsida</taxon>
        <taxon>eudicotyledons</taxon>
        <taxon>Gunneridae</taxon>
        <taxon>Pentapetalae</taxon>
        <taxon>rosids</taxon>
        <taxon>fabids</taxon>
        <taxon>Fagales</taxon>
        <taxon>Fagaceae</taxon>
        <taxon>Castanea</taxon>
    </lineage>
</organism>
<gene>
    <name evidence="2" type="ORF">CMV_016499</name>
</gene>
<keyword evidence="3" id="KW-1185">Reference proteome</keyword>
<evidence type="ECO:0000256" key="1">
    <source>
        <dbReference type="SAM" id="MobiDB-lite"/>
    </source>
</evidence>
<dbReference type="Proteomes" id="UP000737018">
    <property type="component" value="Unassembled WGS sequence"/>
</dbReference>
<feature type="region of interest" description="Disordered" evidence="1">
    <location>
        <begin position="12"/>
        <end position="61"/>
    </location>
</feature>
<dbReference type="AlphaFoldDB" id="A0A8J4QTV6"/>
<reference evidence="2" key="1">
    <citation type="submission" date="2020-03" db="EMBL/GenBank/DDBJ databases">
        <title>Castanea mollissima Vanexum genome sequencing.</title>
        <authorList>
            <person name="Staton M."/>
        </authorList>
    </citation>
    <scope>NUCLEOTIDE SEQUENCE</scope>
    <source>
        <tissue evidence="2">Leaf</tissue>
    </source>
</reference>
<proteinExistence type="predicted"/>
<feature type="compositionally biased region" description="Polar residues" evidence="1">
    <location>
        <begin position="40"/>
        <end position="55"/>
    </location>
</feature>
<sequence>MGLLRKIAGFLGLSKDDNHESKDEDDDNNSNSNSNSNSEAQTHTHSNSNRSSAHFQETGLPRRGFSVPVQVSLERPHLGPLLSPCNPPDAAVQGLRWYTKALRIDEDGDVADEFLDEVLLESSTSTEDHQRSFPKFEVKYSTRPAKVKSLLLAPDGKIRQCVEHQGRLQWV</sequence>
<comment type="caution">
    <text evidence="2">The sequence shown here is derived from an EMBL/GenBank/DDBJ whole genome shotgun (WGS) entry which is preliminary data.</text>
</comment>
<feature type="compositionally biased region" description="Low complexity" evidence="1">
    <location>
        <begin position="29"/>
        <end position="39"/>
    </location>
</feature>
<dbReference type="PANTHER" id="PTHR35750">
    <property type="entry name" value="PHOSPHOLIPID HYDROPEROXIDE GLUTATHIONE PEROXIDASE"/>
    <property type="match status" value="1"/>
</dbReference>
<dbReference type="EMBL" id="JRKL02002519">
    <property type="protein sequence ID" value="KAF3958608.1"/>
    <property type="molecule type" value="Genomic_DNA"/>
</dbReference>
<name>A0A8J4QTV6_9ROSI</name>
<protein>
    <submittedName>
        <fullName evidence="2">Uncharacterized protein</fullName>
    </submittedName>
</protein>